<dbReference type="EMBL" id="JAJTJA010000003">
    <property type="protein sequence ID" value="KAH8701540.1"/>
    <property type="molecule type" value="Genomic_DNA"/>
</dbReference>
<keyword evidence="3" id="KW-1185">Reference proteome</keyword>
<name>A0AAD4PYI1_9EURO</name>
<organism evidence="2 3">
    <name type="scientific">Talaromyces proteolyticus</name>
    <dbReference type="NCBI Taxonomy" id="1131652"/>
    <lineage>
        <taxon>Eukaryota</taxon>
        <taxon>Fungi</taxon>
        <taxon>Dikarya</taxon>
        <taxon>Ascomycota</taxon>
        <taxon>Pezizomycotina</taxon>
        <taxon>Eurotiomycetes</taxon>
        <taxon>Eurotiomycetidae</taxon>
        <taxon>Eurotiales</taxon>
        <taxon>Trichocomaceae</taxon>
        <taxon>Talaromyces</taxon>
        <taxon>Talaromyces sect. Bacilispori</taxon>
    </lineage>
</organism>
<dbReference type="InterPro" id="IPR050187">
    <property type="entry name" value="Lipid_Phosphate_FormReg"/>
</dbReference>
<accession>A0AAD4PYI1</accession>
<dbReference type="InterPro" id="IPR016064">
    <property type="entry name" value="NAD/diacylglycerol_kinase_sf"/>
</dbReference>
<evidence type="ECO:0000259" key="1">
    <source>
        <dbReference type="PROSITE" id="PS50146"/>
    </source>
</evidence>
<reference evidence="2" key="1">
    <citation type="submission" date="2021-12" db="EMBL/GenBank/DDBJ databases">
        <title>Convergent genome expansion in fungi linked to evolution of root-endophyte symbiosis.</title>
        <authorList>
            <consortium name="DOE Joint Genome Institute"/>
            <person name="Ke Y.-H."/>
            <person name="Bonito G."/>
            <person name="Liao H.-L."/>
            <person name="Looney B."/>
            <person name="Rojas-Flechas A."/>
            <person name="Nash J."/>
            <person name="Hameed K."/>
            <person name="Schadt C."/>
            <person name="Martin F."/>
            <person name="Crous P.W."/>
            <person name="Miettinen O."/>
            <person name="Magnuson J.K."/>
            <person name="Labbe J."/>
            <person name="Jacobson D."/>
            <person name="Doktycz M.J."/>
            <person name="Veneault-Fourrey C."/>
            <person name="Kuo A."/>
            <person name="Mondo S."/>
            <person name="Calhoun S."/>
            <person name="Riley R."/>
            <person name="Ohm R."/>
            <person name="LaButti K."/>
            <person name="Andreopoulos B."/>
            <person name="Pangilinan J."/>
            <person name="Nolan M."/>
            <person name="Tritt A."/>
            <person name="Clum A."/>
            <person name="Lipzen A."/>
            <person name="Daum C."/>
            <person name="Barry K."/>
            <person name="Grigoriev I.V."/>
            <person name="Vilgalys R."/>
        </authorList>
    </citation>
    <scope>NUCLEOTIDE SEQUENCE</scope>
    <source>
        <strain evidence="2">PMI_201</strain>
    </source>
</reference>
<dbReference type="AlphaFoldDB" id="A0AAD4PYI1"/>
<dbReference type="Proteomes" id="UP001201262">
    <property type="component" value="Unassembled WGS sequence"/>
</dbReference>
<dbReference type="InterPro" id="IPR001206">
    <property type="entry name" value="Diacylglycerol_kinase_cat_dom"/>
</dbReference>
<dbReference type="GeneID" id="70248201"/>
<keyword evidence="2" id="KW-0418">Kinase</keyword>
<sequence length="385" mass="42865">MHHRKVIPLYNLLWAEVSGKELVLYHANQTSKKSLICKQWGLKASAFGTEHESDTSEYFVTTWLSRACGKALQKKRAYVLINPNSGSGGALKTARMKLEISDINEFDTITACSGDGTPHEIFNGLAKRPDAGIVLQKASMSHIPCGSANALSYNLYEIMSFLTQALGILAEGDLATEHLRWMGNNRFTIGVAQRVFRRKCYPCGLAVQIEMNDKSRPTVLKIALATATTDFQCWKYGTIKGPIPDSWTAISDDKVGNVYCGNLCTILFGSHCPCHNYVGPDVRYFLAAIDSYGNMDIVTMNGDMSIFKTIKALLSIGSPRFFNSPHVKYKKISAYRITPRDQEDGYISIDGKQVPFELFQAEIHRRLGRVLSKPARLNTVRMGML</sequence>
<dbReference type="GO" id="GO:0016020">
    <property type="term" value="C:membrane"/>
    <property type="evidence" value="ECO:0007669"/>
    <property type="project" value="TreeGrafter"/>
</dbReference>
<dbReference type="PANTHER" id="PTHR12358:SF31">
    <property type="entry name" value="ACYLGLYCEROL KINASE, MITOCHONDRIAL"/>
    <property type="match status" value="1"/>
</dbReference>
<evidence type="ECO:0000313" key="2">
    <source>
        <dbReference type="EMBL" id="KAH8701540.1"/>
    </source>
</evidence>
<dbReference type="PANTHER" id="PTHR12358">
    <property type="entry name" value="SPHINGOSINE KINASE"/>
    <property type="match status" value="1"/>
</dbReference>
<proteinExistence type="predicted"/>
<keyword evidence="2" id="KW-0808">Transferase</keyword>
<comment type="caution">
    <text evidence="2">The sequence shown here is derived from an EMBL/GenBank/DDBJ whole genome shotgun (WGS) entry which is preliminary data.</text>
</comment>
<dbReference type="GO" id="GO:0005737">
    <property type="term" value="C:cytoplasm"/>
    <property type="evidence" value="ECO:0007669"/>
    <property type="project" value="TreeGrafter"/>
</dbReference>
<evidence type="ECO:0000313" key="3">
    <source>
        <dbReference type="Proteomes" id="UP001201262"/>
    </source>
</evidence>
<dbReference type="GO" id="GO:0046512">
    <property type="term" value="P:sphingosine biosynthetic process"/>
    <property type="evidence" value="ECO:0007669"/>
    <property type="project" value="TreeGrafter"/>
</dbReference>
<dbReference type="Gene3D" id="2.60.200.40">
    <property type="match status" value="1"/>
</dbReference>
<protein>
    <submittedName>
        <fullName evidence="2">ATP-NAD kinase-like domain-containing protein</fullName>
    </submittedName>
</protein>
<feature type="domain" description="DAGKc" evidence="1">
    <location>
        <begin position="99"/>
        <end position="187"/>
    </location>
</feature>
<dbReference type="GO" id="GO:0016773">
    <property type="term" value="F:phosphotransferase activity, alcohol group as acceptor"/>
    <property type="evidence" value="ECO:0007669"/>
    <property type="project" value="UniProtKB-ARBA"/>
</dbReference>
<dbReference type="SUPFAM" id="SSF111331">
    <property type="entry name" value="NAD kinase/diacylglycerol kinase-like"/>
    <property type="match status" value="1"/>
</dbReference>
<dbReference type="Pfam" id="PF24321">
    <property type="entry name" value="DUF7493"/>
    <property type="match status" value="1"/>
</dbReference>
<dbReference type="PROSITE" id="PS50146">
    <property type="entry name" value="DAGK"/>
    <property type="match status" value="1"/>
</dbReference>
<dbReference type="Pfam" id="PF00781">
    <property type="entry name" value="DAGK_cat"/>
    <property type="match status" value="1"/>
</dbReference>
<dbReference type="SMART" id="SM00046">
    <property type="entry name" value="DAGKc"/>
    <property type="match status" value="1"/>
</dbReference>
<dbReference type="InterPro" id="IPR055916">
    <property type="entry name" value="DUF7493"/>
</dbReference>
<dbReference type="RefSeq" id="XP_046074916.1">
    <property type="nucleotide sequence ID" value="XM_046217914.1"/>
</dbReference>
<gene>
    <name evidence="2" type="ORF">BGW36DRAFT_394420</name>
</gene>
<dbReference type="GO" id="GO:0001727">
    <property type="term" value="F:lipid kinase activity"/>
    <property type="evidence" value="ECO:0007669"/>
    <property type="project" value="TreeGrafter"/>
</dbReference>